<dbReference type="InterPro" id="IPR013106">
    <property type="entry name" value="Ig_V-set"/>
</dbReference>
<feature type="region of interest" description="Disordered" evidence="4">
    <location>
        <begin position="142"/>
        <end position="164"/>
    </location>
</feature>
<dbReference type="InterPro" id="IPR013783">
    <property type="entry name" value="Ig-like_fold"/>
</dbReference>
<accession>A0A8C8SBB9</accession>
<dbReference type="InterPro" id="IPR036179">
    <property type="entry name" value="Ig-like_dom_sf"/>
</dbReference>
<keyword evidence="7" id="KW-1185">Reference proteome</keyword>
<feature type="domain" description="Ig-like" evidence="5">
    <location>
        <begin position="7"/>
        <end position="124"/>
    </location>
</feature>
<dbReference type="SMART" id="SM00409">
    <property type="entry name" value="IG"/>
    <property type="match status" value="1"/>
</dbReference>
<dbReference type="PROSITE" id="PS50835">
    <property type="entry name" value="IG_LIKE"/>
    <property type="match status" value="1"/>
</dbReference>
<dbReference type="Proteomes" id="UP000694393">
    <property type="component" value="Unplaced"/>
</dbReference>
<dbReference type="InterPro" id="IPR050504">
    <property type="entry name" value="IgSF_BTN/MOG"/>
</dbReference>
<keyword evidence="3" id="KW-0393">Immunoglobulin domain</keyword>
<dbReference type="Ensembl" id="ENSPCET00000017728.1">
    <property type="protein sequence ID" value="ENSPCEP00000017126.1"/>
    <property type="gene ID" value="ENSPCEG00000013472.1"/>
</dbReference>
<dbReference type="GO" id="GO:0005102">
    <property type="term" value="F:signaling receptor binding"/>
    <property type="evidence" value="ECO:0007669"/>
    <property type="project" value="TreeGrafter"/>
</dbReference>
<reference evidence="6" key="2">
    <citation type="submission" date="2025-09" db="UniProtKB">
        <authorList>
            <consortium name="Ensembl"/>
        </authorList>
    </citation>
    <scope>IDENTIFICATION</scope>
</reference>
<protein>
    <recommendedName>
        <fullName evidence="5">Ig-like domain-containing protein</fullName>
    </recommendedName>
</protein>
<proteinExistence type="predicted"/>
<name>A0A8C8SBB9_9SAUR</name>
<dbReference type="GO" id="GO:0009897">
    <property type="term" value="C:external side of plasma membrane"/>
    <property type="evidence" value="ECO:0007669"/>
    <property type="project" value="TreeGrafter"/>
</dbReference>
<dbReference type="InterPro" id="IPR003599">
    <property type="entry name" value="Ig_sub"/>
</dbReference>
<dbReference type="PANTHER" id="PTHR24100">
    <property type="entry name" value="BUTYROPHILIN"/>
    <property type="match status" value="1"/>
</dbReference>
<evidence type="ECO:0000259" key="5">
    <source>
        <dbReference type="PROSITE" id="PS50835"/>
    </source>
</evidence>
<dbReference type="InterPro" id="IPR007110">
    <property type="entry name" value="Ig-like_dom"/>
</dbReference>
<evidence type="ECO:0000256" key="3">
    <source>
        <dbReference type="ARBA" id="ARBA00023319"/>
    </source>
</evidence>
<evidence type="ECO:0000256" key="2">
    <source>
        <dbReference type="ARBA" id="ARBA00023136"/>
    </source>
</evidence>
<dbReference type="SUPFAM" id="SSF48726">
    <property type="entry name" value="Immunoglobulin"/>
    <property type="match status" value="1"/>
</dbReference>
<evidence type="ECO:0000256" key="1">
    <source>
        <dbReference type="ARBA" id="ARBA00004370"/>
    </source>
</evidence>
<sequence>HSSPRAPETLGLALHGTHGALQVSVPHSMVQSRPGCNVLLGCNFSVAEESVSLSHLVVQWKLGEHLVAEYDDTLSYGREGARLSEEGLRHGNASLLLPRVGHADAGLYTCSVIYTPNQQSGAVTLHVEGNYVRDPGNRGLGSEPVSASCQLSGPGSKGRVRSSGSMVKPDTLGLEILGRFWQGQNKQLLEQLTLGSLELLKTGHLPTAMLCHSARCAGLEAGMTARSMYLRGRTR</sequence>
<evidence type="ECO:0000256" key="4">
    <source>
        <dbReference type="SAM" id="MobiDB-lite"/>
    </source>
</evidence>
<comment type="subcellular location">
    <subcellularLocation>
        <location evidence="1">Membrane</location>
    </subcellularLocation>
</comment>
<dbReference type="GO" id="GO:0001817">
    <property type="term" value="P:regulation of cytokine production"/>
    <property type="evidence" value="ECO:0007669"/>
    <property type="project" value="TreeGrafter"/>
</dbReference>
<keyword evidence="2" id="KW-0472">Membrane</keyword>
<dbReference type="GO" id="GO:0050852">
    <property type="term" value="P:T cell receptor signaling pathway"/>
    <property type="evidence" value="ECO:0007669"/>
    <property type="project" value="TreeGrafter"/>
</dbReference>
<dbReference type="Pfam" id="PF07686">
    <property type="entry name" value="V-set"/>
    <property type="match status" value="1"/>
</dbReference>
<reference evidence="6" key="1">
    <citation type="submission" date="2025-08" db="UniProtKB">
        <authorList>
            <consortium name="Ensembl"/>
        </authorList>
    </citation>
    <scope>IDENTIFICATION</scope>
</reference>
<dbReference type="PANTHER" id="PTHR24100:SF155">
    <property type="entry name" value="CD276 ANTIGEN"/>
    <property type="match status" value="1"/>
</dbReference>
<evidence type="ECO:0000313" key="7">
    <source>
        <dbReference type="Proteomes" id="UP000694393"/>
    </source>
</evidence>
<evidence type="ECO:0000313" key="6">
    <source>
        <dbReference type="Ensembl" id="ENSPCEP00000017126.1"/>
    </source>
</evidence>
<dbReference type="AlphaFoldDB" id="A0A8C8SBB9"/>
<organism evidence="6 7">
    <name type="scientific">Pelusios castaneus</name>
    <name type="common">West African mud turtle</name>
    <dbReference type="NCBI Taxonomy" id="367368"/>
    <lineage>
        <taxon>Eukaryota</taxon>
        <taxon>Metazoa</taxon>
        <taxon>Chordata</taxon>
        <taxon>Craniata</taxon>
        <taxon>Vertebrata</taxon>
        <taxon>Euteleostomi</taxon>
        <taxon>Archelosauria</taxon>
        <taxon>Testudinata</taxon>
        <taxon>Testudines</taxon>
        <taxon>Pleurodira</taxon>
        <taxon>Pelomedusidae</taxon>
        <taxon>Pelusios</taxon>
    </lineage>
</organism>
<dbReference type="Gene3D" id="2.60.40.10">
    <property type="entry name" value="Immunoglobulins"/>
    <property type="match status" value="1"/>
</dbReference>